<protein>
    <submittedName>
        <fullName evidence="2">IS3 family transposase</fullName>
    </submittedName>
</protein>
<dbReference type="InterPro" id="IPR012337">
    <property type="entry name" value="RNaseH-like_sf"/>
</dbReference>
<name>A0A3R9WPH9_9SPHN</name>
<dbReference type="NCBIfam" id="NF033516">
    <property type="entry name" value="transpos_IS3"/>
    <property type="match status" value="1"/>
</dbReference>
<dbReference type="GO" id="GO:0003677">
    <property type="term" value="F:DNA binding"/>
    <property type="evidence" value="ECO:0007669"/>
    <property type="project" value="InterPro"/>
</dbReference>
<dbReference type="Pfam" id="PF13276">
    <property type="entry name" value="HTH_21"/>
    <property type="match status" value="1"/>
</dbReference>
<gene>
    <name evidence="2" type="ORF">HMF7854_11035</name>
    <name evidence="3" type="ORF">HMF7854_12045</name>
</gene>
<dbReference type="Gene3D" id="3.30.420.10">
    <property type="entry name" value="Ribonuclease H-like superfamily/Ribonuclease H"/>
    <property type="match status" value="1"/>
</dbReference>
<dbReference type="Pfam" id="PF01527">
    <property type="entry name" value="HTH_Tnp_1"/>
    <property type="match status" value="1"/>
</dbReference>
<dbReference type="AlphaFoldDB" id="A0A3R9WPH9"/>
<dbReference type="EMBL" id="RWJF01000001">
    <property type="protein sequence ID" value="RST31490.1"/>
    <property type="molecule type" value="Genomic_DNA"/>
</dbReference>
<dbReference type="InterPro" id="IPR025948">
    <property type="entry name" value="HTH-like_dom"/>
</dbReference>
<dbReference type="SUPFAM" id="SSF53098">
    <property type="entry name" value="Ribonuclease H-like"/>
    <property type="match status" value="1"/>
</dbReference>
<proteinExistence type="predicted"/>
<reference evidence="2 4" key="1">
    <citation type="submission" date="2018-12" db="EMBL/GenBank/DDBJ databases">
        <title>Sphingomonas sp. HMF7854 Genome sequencing and assembly.</title>
        <authorList>
            <person name="Cha I."/>
            <person name="Kang H."/>
            <person name="Kim H."/>
            <person name="Kang J."/>
            <person name="Joh K."/>
        </authorList>
    </citation>
    <scope>NUCLEOTIDE SEQUENCE [LARGE SCALE GENOMIC DNA]</scope>
    <source>
        <strain evidence="2 4">HMF7854</strain>
    </source>
</reference>
<evidence type="ECO:0000259" key="1">
    <source>
        <dbReference type="PROSITE" id="PS50994"/>
    </source>
</evidence>
<dbReference type="PROSITE" id="PS50994">
    <property type="entry name" value="INTEGRASE"/>
    <property type="match status" value="1"/>
</dbReference>
<feature type="domain" description="Integrase catalytic" evidence="1">
    <location>
        <begin position="199"/>
        <end position="361"/>
    </location>
</feature>
<evidence type="ECO:0000313" key="3">
    <source>
        <dbReference type="EMBL" id="RST31490.1"/>
    </source>
</evidence>
<comment type="caution">
    <text evidence="2">The sequence shown here is derived from an EMBL/GenBank/DDBJ whole genome shotgun (WGS) entry which is preliminary data.</text>
</comment>
<dbReference type="GO" id="GO:0015074">
    <property type="term" value="P:DNA integration"/>
    <property type="evidence" value="ECO:0007669"/>
    <property type="project" value="InterPro"/>
</dbReference>
<dbReference type="Proteomes" id="UP000274661">
    <property type="component" value="Unassembled WGS sequence"/>
</dbReference>
<dbReference type="InterPro" id="IPR001584">
    <property type="entry name" value="Integrase_cat-core"/>
</dbReference>
<dbReference type="InterPro" id="IPR048020">
    <property type="entry name" value="Transpos_IS3"/>
</dbReference>
<dbReference type="SUPFAM" id="SSF46689">
    <property type="entry name" value="Homeodomain-like"/>
    <property type="match status" value="1"/>
</dbReference>
<dbReference type="InterPro" id="IPR002514">
    <property type="entry name" value="Transposase_8"/>
</dbReference>
<dbReference type="RefSeq" id="WP_126719140.1">
    <property type="nucleotide sequence ID" value="NZ_RWJF01000001.1"/>
</dbReference>
<accession>A0A3R9WPH9</accession>
<dbReference type="InterPro" id="IPR009057">
    <property type="entry name" value="Homeodomain-like_sf"/>
</dbReference>
<sequence length="376" mass="42667">MKKTRFSEEQIIAVLREQEGGMKTADVCRKHGISSATLYAWKAKYGGMDVSQARKLKVLEEENGRLKRLLADAMLDNAVLKEVAGKKLVRPAAQRKAVEHARQLFGISERRACTIFGVDRTSVRYAPRHSDDGDLRSRLREIAAERRRFGYRRLGIMLAREGLVMNHKKLLRLYREENLRVRRRRGRKRAMGTRAPMTLPQGPNQRWSLDFVSDTLISGRRIRILAVVDDFTRECLALVVDTSLSGARVARELDAIIAARGVPPLMIVSDNGTELTSLAVLRWTQERPVEWHYIAPGKPQQNGYVESFNGRLHDECLNETLFVSLGHARSVLRLWRDDYNHVRPHSGVGGLTPADAAKRVVQHRPEGHHTNPGLQL</sequence>
<dbReference type="Pfam" id="PF13683">
    <property type="entry name" value="rve_3"/>
    <property type="match status" value="1"/>
</dbReference>
<dbReference type="InterPro" id="IPR036397">
    <property type="entry name" value="RNaseH_sf"/>
</dbReference>
<dbReference type="GO" id="GO:0006313">
    <property type="term" value="P:DNA transposition"/>
    <property type="evidence" value="ECO:0007669"/>
    <property type="project" value="InterPro"/>
</dbReference>
<dbReference type="EMBL" id="RWJF01000001">
    <property type="protein sequence ID" value="RST31312.1"/>
    <property type="molecule type" value="Genomic_DNA"/>
</dbReference>
<dbReference type="PANTHER" id="PTHR47515:SF1">
    <property type="entry name" value="BLR2054 PROTEIN"/>
    <property type="match status" value="1"/>
</dbReference>
<evidence type="ECO:0000313" key="4">
    <source>
        <dbReference type="Proteomes" id="UP000274661"/>
    </source>
</evidence>
<dbReference type="OrthoDB" id="9809060at2"/>
<keyword evidence="4" id="KW-1185">Reference proteome</keyword>
<dbReference type="GO" id="GO:0004803">
    <property type="term" value="F:transposase activity"/>
    <property type="evidence" value="ECO:0007669"/>
    <property type="project" value="InterPro"/>
</dbReference>
<organism evidence="2 4">
    <name type="scientific">Sphingomonas ginkgonis</name>
    <dbReference type="NCBI Taxonomy" id="2315330"/>
    <lineage>
        <taxon>Bacteria</taxon>
        <taxon>Pseudomonadati</taxon>
        <taxon>Pseudomonadota</taxon>
        <taxon>Alphaproteobacteria</taxon>
        <taxon>Sphingomonadales</taxon>
        <taxon>Sphingomonadaceae</taxon>
        <taxon>Sphingomonas</taxon>
    </lineage>
</organism>
<evidence type="ECO:0000313" key="2">
    <source>
        <dbReference type="EMBL" id="RST31312.1"/>
    </source>
</evidence>
<dbReference type="PANTHER" id="PTHR47515">
    <property type="entry name" value="LOW CALCIUM RESPONSE LOCUS PROTEIN T"/>
    <property type="match status" value="1"/>
</dbReference>